<dbReference type="GO" id="GO:0008610">
    <property type="term" value="P:lipid biosynthetic process"/>
    <property type="evidence" value="ECO:0007669"/>
    <property type="project" value="InterPro"/>
</dbReference>
<keyword evidence="4" id="KW-0443">Lipid metabolism</keyword>
<dbReference type="PANTHER" id="PTHR22754:SF32">
    <property type="entry name" value="DISCO-INTERACTING PROTEIN 2"/>
    <property type="match status" value="1"/>
</dbReference>
<evidence type="ECO:0000256" key="3">
    <source>
        <dbReference type="ARBA" id="ARBA00022832"/>
    </source>
</evidence>
<dbReference type="GO" id="GO:0016874">
    <property type="term" value="F:ligase activity"/>
    <property type="evidence" value="ECO:0007669"/>
    <property type="project" value="UniProtKB-KW"/>
</dbReference>
<protein>
    <submittedName>
        <fullName evidence="6">Acyl-CoA synthetase (AMP-forming)/AMP-acid ligase II</fullName>
    </submittedName>
</protein>
<dbReference type="FunFam" id="3.40.50.12780:FF:000013">
    <property type="entry name" value="Long-chain-fatty-acid--AMP ligase FadD32"/>
    <property type="match status" value="1"/>
</dbReference>
<dbReference type="InterPro" id="IPR000873">
    <property type="entry name" value="AMP-dep_synth/lig_dom"/>
</dbReference>
<evidence type="ECO:0000256" key="2">
    <source>
        <dbReference type="ARBA" id="ARBA00022598"/>
    </source>
</evidence>
<evidence type="ECO:0000256" key="1">
    <source>
        <dbReference type="ARBA" id="ARBA00006432"/>
    </source>
</evidence>
<dbReference type="CDD" id="cd05931">
    <property type="entry name" value="FAAL"/>
    <property type="match status" value="1"/>
</dbReference>
<dbReference type="AlphaFoldDB" id="A0A837D5B9"/>
<dbReference type="RefSeq" id="WP_037311941.1">
    <property type="nucleotide sequence ID" value="NZ_CALJZO010000116.1"/>
</dbReference>
<evidence type="ECO:0000313" key="7">
    <source>
        <dbReference type="Proteomes" id="UP000030848"/>
    </source>
</evidence>
<evidence type="ECO:0000313" key="6">
    <source>
        <dbReference type="EMBL" id="KHF42953.1"/>
    </source>
</evidence>
<dbReference type="SUPFAM" id="SSF56801">
    <property type="entry name" value="Acetyl-CoA synthetase-like"/>
    <property type="match status" value="1"/>
</dbReference>
<dbReference type="InterPro" id="IPR042099">
    <property type="entry name" value="ANL_N_sf"/>
</dbReference>
<comment type="caution">
    <text evidence="6">The sequence shown here is derived from an EMBL/GenBank/DDBJ whole genome shotgun (WGS) entry which is preliminary data.</text>
</comment>
<keyword evidence="3" id="KW-0276">Fatty acid metabolism</keyword>
<dbReference type="InterPro" id="IPR045851">
    <property type="entry name" value="AMP-bd_C_sf"/>
</dbReference>
<dbReference type="InterPro" id="IPR020845">
    <property type="entry name" value="AMP-binding_CS"/>
</dbReference>
<name>A0A837D5B9_9PSEU</name>
<feature type="domain" description="AMP-dependent synthetase/ligase" evidence="5">
    <location>
        <begin position="31"/>
        <end position="401"/>
    </location>
</feature>
<dbReference type="Proteomes" id="UP000030848">
    <property type="component" value="Unassembled WGS sequence"/>
</dbReference>
<reference evidence="6 7" key="1">
    <citation type="submission" date="2014-10" db="EMBL/GenBank/DDBJ databases">
        <title>Genome sequence of Micropolyspora internatus JCM3315.</title>
        <authorList>
            <person name="Shin S.-K."/>
            <person name="Yi H."/>
        </authorList>
    </citation>
    <scope>NUCLEOTIDE SEQUENCE [LARGE SCALE GENOMIC DNA]</scope>
    <source>
        <strain evidence="6 7">JCM 3315</strain>
    </source>
</reference>
<comment type="similarity">
    <text evidence="1">Belongs to the ATP-dependent AMP-binding enzyme family.</text>
</comment>
<dbReference type="Gene3D" id="3.40.50.12780">
    <property type="entry name" value="N-terminal domain of ligase-like"/>
    <property type="match status" value="1"/>
</dbReference>
<sequence>MTAEKKTLYDYLTEDNTVRYEAIDSENTVVDELTSQTLREQSLRLAAALRKVAQPGDRVIIPPLEGLDFERAFFATIGAGMIAVPLPKMPQVASNKLRRVESVLGDCDAKVIISSDEEASLVMEKTGIVNVDPALARADDAEEPMEPVERDPDEIVLLQYTSGSTGDPKGVEISQANLIINQQEMGARCEVKPTTDIVCWLPSYHDMGLCSMVILPLLTGARVVKIPTGDFIRRPLLWLEAMSGREDVWSAAPDFAYRNCLQALQRASSFSVDLSGWRFAGNASEPVRESTMRNFEKAMAPFGFPSTAFHPGYGLAESTVCVSVNPPDTGRTVLYCDPEKLAQGSVVEVDPSSDKAPIVGCGRPIPDSDVVIMDPDKDVILGENQVGELCVAGRSNARGYWKKPELSQQTFGTRVNGRSYLRTGDIAFIREGEIFICSRKKDLIIFGGENYFPSDVEGDVSERVPELSRAVIAAFQESNGDVIVAFESPADAEEEEELERLCREVIRAASRSYPGKLHAVALRRGLIPRTTSGKVQRSRCRDMLADGSITPSCMWPERK</sequence>
<dbReference type="Pfam" id="PF00501">
    <property type="entry name" value="AMP-binding"/>
    <property type="match status" value="1"/>
</dbReference>
<dbReference type="OrthoDB" id="3671040at2"/>
<dbReference type="Gene3D" id="3.30.300.30">
    <property type="match status" value="1"/>
</dbReference>
<dbReference type="PROSITE" id="PS00455">
    <property type="entry name" value="AMP_BINDING"/>
    <property type="match status" value="1"/>
</dbReference>
<evidence type="ECO:0000259" key="5">
    <source>
        <dbReference type="Pfam" id="PF00501"/>
    </source>
</evidence>
<dbReference type="EMBL" id="JRZE01000006">
    <property type="protein sequence ID" value="KHF42953.1"/>
    <property type="molecule type" value="Genomic_DNA"/>
</dbReference>
<dbReference type="InterPro" id="IPR040097">
    <property type="entry name" value="FAAL/FAAC"/>
</dbReference>
<keyword evidence="2 6" id="KW-0436">Ligase</keyword>
<proteinExistence type="inferred from homology"/>
<accession>A0A837D5B9</accession>
<gene>
    <name evidence="6" type="ORF">MINT15_31550</name>
</gene>
<dbReference type="GO" id="GO:0006631">
    <property type="term" value="P:fatty acid metabolic process"/>
    <property type="evidence" value="ECO:0007669"/>
    <property type="project" value="UniProtKB-KW"/>
</dbReference>
<organism evidence="6 7">
    <name type="scientific">Saccharomonospora viridis</name>
    <dbReference type="NCBI Taxonomy" id="1852"/>
    <lineage>
        <taxon>Bacteria</taxon>
        <taxon>Bacillati</taxon>
        <taxon>Actinomycetota</taxon>
        <taxon>Actinomycetes</taxon>
        <taxon>Pseudonocardiales</taxon>
        <taxon>Pseudonocardiaceae</taxon>
        <taxon>Saccharomonospora</taxon>
    </lineage>
</organism>
<dbReference type="PANTHER" id="PTHR22754">
    <property type="entry name" value="DISCO-INTERACTING PROTEIN 2 DIP2 -RELATED"/>
    <property type="match status" value="1"/>
</dbReference>
<evidence type="ECO:0000256" key="4">
    <source>
        <dbReference type="ARBA" id="ARBA00023098"/>
    </source>
</evidence>
<dbReference type="GO" id="GO:0071766">
    <property type="term" value="P:Actinobacterium-type cell wall biogenesis"/>
    <property type="evidence" value="ECO:0007669"/>
    <property type="project" value="UniProtKB-ARBA"/>
</dbReference>